<evidence type="ECO:0000256" key="1">
    <source>
        <dbReference type="ARBA" id="ARBA00005915"/>
    </source>
</evidence>
<keyword evidence="5 9" id="KW-0269">Exonuclease</keyword>
<keyword evidence="3" id="KW-0540">Nuclease</keyword>
<comment type="similarity">
    <text evidence="1">Belongs to the RecJ family.</text>
</comment>
<dbReference type="Gene3D" id="3.90.1640.30">
    <property type="match status" value="1"/>
</dbReference>
<gene>
    <name evidence="9" type="ORF">MNBD_BACTEROID05-702</name>
</gene>
<feature type="domain" description="DDH" evidence="6">
    <location>
        <begin position="71"/>
        <end position="231"/>
    </location>
</feature>
<dbReference type="InterPro" id="IPR001667">
    <property type="entry name" value="DDH_dom"/>
</dbReference>
<evidence type="ECO:0000256" key="4">
    <source>
        <dbReference type="ARBA" id="ARBA00022801"/>
    </source>
</evidence>
<dbReference type="Pfam" id="PF17768">
    <property type="entry name" value="RecJ_OB"/>
    <property type="match status" value="1"/>
</dbReference>
<dbReference type="Gene3D" id="3.10.310.30">
    <property type="match status" value="1"/>
</dbReference>
<dbReference type="AlphaFoldDB" id="A0A3B0TZA4"/>
<dbReference type="GO" id="GO:0006281">
    <property type="term" value="P:DNA repair"/>
    <property type="evidence" value="ECO:0007669"/>
    <property type="project" value="InterPro"/>
</dbReference>
<protein>
    <recommendedName>
        <fullName evidence="2">Single-stranded-DNA-specific exonuclease RecJ</fullName>
    </recommendedName>
</protein>
<dbReference type="Pfam" id="PF02272">
    <property type="entry name" value="DHHA1"/>
    <property type="match status" value="1"/>
</dbReference>
<evidence type="ECO:0000313" key="9">
    <source>
        <dbReference type="EMBL" id="VAW18787.1"/>
    </source>
</evidence>
<dbReference type="GO" id="GO:0008409">
    <property type="term" value="F:5'-3' exonuclease activity"/>
    <property type="evidence" value="ECO:0007669"/>
    <property type="project" value="InterPro"/>
</dbReference>
<dbReference type="InterPro" id="IPR003156">
    <property type="entry name" value="DHHA1_dom"/>
</dbReference>
<dbReference type="FunFam" id="3.90.1640.30:FF:000001">
    <property type="entry name" value="Single-stranded-DNA-specific exonuclease RecJ"/>
    <property type="match status" value="1"/>
</dbReference>
<evidence type="ECO:0000259" key="6">
    <source>
        <dbReference type="Pfam" id="PF01368"/>
    </source>
</evidence>
<dbReference type="GO" id="GO:0006310">
    <property type="term" value="P:DNA recombination"/>
    <property type="evidence" value="ECO:0007669"/>
    <property type="project" value="InterPro"/>
</dbReference>
<dbReference type="PANTHER" id="PTHR30255">
    <property type="entry name" value="SINGLE-STRANDED-DNA-SPECIFIC EXONUCLEASE RECJ"/>
    <property type="match status" value="1"/>
</dbReference>
<evidence type="ECO:0000259" key="7">
    <source>
        <dbReference type="Pfam" id="PF02272"/>
    </source>
</evidence>
<dbReference type="InterPro" id="IPR038763">
    <property type="entry name" value="DHH_sf"/>
</dbReference>
<organism evidence="9">
    <name type="scientific">hydrothermal vent metagenome</name>
    <dbReference type="NCBI Taxonomy" id="652676"/>
    <lineage>
        <taxon>unclassified sequences</taxon>
        <taxon>metagenomes</taxon>
        <taxon>ecological metagenomes</taxon>
    </lineage>
</organism>
<dbReference type="PANTHER" id="PTHR30255:SF2">
    <property type="entry name" value="SINGLE-STRANDED-DNA-SPECIFIC EXONUCLEASE RECJ"/>
    <property type="match status" value="1"/>
</dbReference>
<reference evidence="9" key="1">
    <citation type="submission" date="2018-06" db="EMBL/GenBank/DDBJ databases">
        <authorList>
            <person name="Zhirakovskaya E."/>
        </authorList>
    </citation>
    <scope>NUCLEOTIDE SEQUENCE</scope>
</reference>
<dbReference type="GO" id="GO:0003676">
    <property type="term" value="F:nucleic acid binding"/>
    <property type="evidence" value="ECO:0007669"/>
    <property type="project" value="InterPro"/>
</dbReference>
<evidence type="ECO:0000259" key="8">
    <source>
        <dbReference type="Pfam" id="PF17768"/>
    </source>
</evidence>
<name>A0A3B0TZA4_9ZZZZ</name>
<feature type="domain" description="RecJ OB" evidence="8">
    <location>
        <begin position="467"/>
        <end position="570"/>
    </location>
</feature>
<evidence type="ECO:0000256" key="5">
    <source>
        <dbReference type="ARBA" id="ARBA00022839"/>
    </source>
</evidence>
<dbReference type="InterPro" id="IPR004610">
    <property type="entry name" value="RecJ"/>
</dbReference>
<dbReference type="InterPro" id="IPR041122">
    <property type="entry name" value="RecJ_OB"/>
</dbReference>
<dbReference type="NCBIfam" id="TIGR00644">
    <property type="entry name" value="recJ"/>
    <property type="match status" value="1"/>
</dbReference>
<proteinExistence type="inferred from homology"/>
<accession>A0A3B0TZA4</accession>
<feature type="domain" description="DHHA1" evidence="7">
    <location>
        <begin position="357"/>
        <end position="449"/>
    </location>
</feature>
<dbReference type="InterPro" id="IPR051673">
    <property type="entry name" value="SSDNA_exonuclease_RecJ"/>
</dbReference>
<dbReference type="EMBL" id="UOEN01000434">
    <property type="protein sequence ID" value="VAW18787.1"/>
    <property type="molecule type" value="Genomic_DNA"/>
</dbReference>
<dbReference type="SUPFAM" id="SSF64182">
    <property type="entry name" value="DHH phosphoesterases"/>
    <property type="match status" value="1"/>
</dbReference>
<evidence type="ECO:0000256" key="2">
    <source>
        <dbReference type="ARBA" id="ARBA00019841"/>
    </source>
</evidence>
<keyword evidence="4" id="KW-0378">Hydrolase</keyword>
<sequence length="574" mass="63791">MPKIKRRTVPEINVLNNSGLSTLIQRLYITRGVTGVQQIVYKLQHLHKPTQLSNIQKAAGIVIKAISENKKIVIVGDFDADGATATALCLRALKAFGHDNIDFLVPNRFDFGYGLSSQLIPILESMDCDLIITVDNGISSIAGTQTAIDAGMQVIITDHHLQAEVLPNADAIVNPNLHNDEFPSKNLAGVGVVFYLLAEIRAQLTQANYFVENNITPPNLAQWLDIVALGTVADMVTLDDNNRILVTEGIKRIKAGRTVAGIKALLKVAGRECEKTNTETFGFVIAPRLNAAGRLEDMSIGIELLTTDDENRAFMLAQELDGINQQRKDIQKDMQSVADSVVHELDKIKKLPDGICLFHKEWHQGVVGLLASKIKDKTNRPVIAFAPENDESDILKGSARSIKGFHIRDALVQIETQHPQLMQKFGGHAMAAGLSIQQDNYQQFRQIFDVLVCNTLTEEQRQHIIETDGELESVELCLAVAEELQNHGPWGQNFPAPLFDGWFNIIEKKEVGTGHTKLTLQTQDFKKRIGAIAFGIHPNQFKEQDGKNQITYRLDINEFRGRRSLQLIVQEIIN</sequence>
<evidence type="ECO:0000256" key="3">
    <source>
        <dbReference type="ARBA" id="ARBA00022722"/>
    </source>
</evidence>
<dbReference type="Pfam" id="PF01368">
    <property type="entry name" value="DHH"/>
    <property type="match status" value="1"/>
</dbReference>